<protein>
    <submittedName>
        <fullName evidence="7">Arylsulfatase</fullName>
    </submittedName>
</protein>
<dbReference type="GO" id="GO:0016787">
    <property type="term" value="F:hydrolase activity"/>
    <property type="evidence" value="ECO:0007669"/>
    <property type="project" value="UniProtKB-KW"/>
</dbReference>
<evidence type="ECO:0000256" key="5">
    <source>
        <dbReference type="SAM" id="MobiDB-lite"/>
    </source>
</evidence>
<gene>
    <name evidence="7" type="ORF">EKO23_02305</name>
</gene>
<dbReference type="EMBL" id="SDKM01000002">
    <property type="protein sequence ID" value="RYP88733.1"/>
    <property type="molecule type" value="Genomic_DNA"/>
</dbReference>
<dbReference type="SUPFAM" id="SSF53649">
    <property type="entry name" value="Alkaline phosphatase-like"/>
    <property type="match status" value="1"/>
</dbReference>
<reference evidence="7 8" key="1">
    <citation type="submission" date="2019-01" db="EMBL/GenBank/DDBJ databases">
        <title>Nocardioides guangzhouensis sp. nov., an actinobacterium isolated from soil.</title>
        <authorList>
            <person name="Fu Y."/>
            <person name="Cai Y."/>
            <person name="Lin Z."/>
            <person name="Chen P."/>
        </authorList>
    </citation>
    <scope>NUCLEOTIDE SEQUENCE [LARGE SCALE GENOMIC DNA]</scope>
    <source>
        <strain evidence="7 8">130</strain>
    </source>
</reference>
<feature type="domain" description="Sulfatase N-terminal" evidence="6">
    <location>
        <begin position="106"/>
        <end position="449"/>
    </location>
</feature>
<evidence type="ECO:0000256" key="3">
    <source>
        <dbReference type="ARBA" id="ARBA00022801"/>
    </source>
</evidence>
<feature type="region of interest" description="Disordered" evidence="5">
    <location>
        <begin position="1"/>
        <end position="48"/>
    </location>
</feature>
<dbReference type="InterPro" id="IPR024607">
    <property type="entry name" value="Sulfatase_CS"/>
</dbReference>
<evidence type="ECO:0000256" key="2">
    <source>
        <dbReference type="ARBA" id="ARBA00022729"/>
    </source>
</evidence>
<dbReference type="Gene3D" id="3.40.720.10">
    <property type="entry name" value="Alkaline Phosphatase, subunit A"/>
    <property type="match status" value="1"/>
</dbReference>
<feature type="compositionally biased region" description="Basic residues" evidence="5">
    <location>
        <begin position="37"/>
        <end position="46"/>
    </location>
</feature>
<evidence type="ECO:0000313" key="7">
    <source>
        <dbReference type="EMBL" id="RYP88733.1"/>
    </source>
</evidence>
<keyword evidence="4" id="KW-0325">Glycoprotein</keyword>
<dbReference type="AlphaFoldDB" id="A0A4Q4ZK72"/>
<dbReference type="InterPro" id="IPR000917">
    <property type="entry name" value="Sulfatase_N"/>
</dbReference>
<sequence>MSQVGHEWAVLPGDRPDTTYDASAGATGVPPEDRQGHRMNHRRSRRVPASAGLTALALTAAVSGCAFSPSSTPSTSPIRGSGDMVTATGEQASVSSAALTGAARRPNVLLITADDAAPGDLRFMPHTRELIADRGVTFTNGVAPTPICVPARASLLTGQYTHNHKAYTIEGKGGGYTSFDSRNTLPTWLRRSGYDTLFIGKYLNGYGDAGTGTARKIEPGWTQWRPTVGGSTYNFMNPTLNINGRLVGYHQYNSNLFADQTVDLLGRSQRKRKPWFMWVNYVAPHHGGPLDADDPQLRYPRNPASWVKTTKPAPRDRNRFRDLRLPQDPNMFRRVRHGWDNGAPMSLLKRRNIREAYQQRIEALQSVDRGVARSVAALRRTGQLRNTVVMFTSDNGFLVGQHNRFGKLYSYNDSQRIPVVMSGPGVPRGKRVRTAVTNPDIAVTIAALARAKPGRRVDGIDFMPLLRMGYRGRVVPTEAYPVHGGTRPVYTGIREGTWTYTRLRRDGVRREELYNRATDPYELHNLAGNTRYAAELARFRALDRRYRDCAGATCPKAVYLPGDPPAG</sequence>
<dbReference type="Proteomes" id="UP000295198">
    <property type="component" value="Unassembled WGS sequence"/>
</dbReference>
<name>A0A4Q4ZK72_9ACTN</name>
<dbReference type="PANTHER" id="PTHR43108">
    <property type="entry name" value="N-ACETYLGLUCOSAMINE-6-SULFATASE FAMILY MEMBER"/>
    <property type="match status" value="1"/>
</dbReference>
<dbReference type="InterPro" id="IPR017850">
    <property type="entry name" value="Alkaline_phosphatase_core_sf"/>
</dbReference>
<keyword evidence="2" id="KW-0732">Signal</keyword>
<evidence type="ECO:0000256" key="4">
    <source>
        <dbReference type="ARBA" id="ARBA00023180"/>
    </source>
</evidence>
<comment type="similarity">
    <text evidence="1">Belongs to the sulfatase family.</text>
</comment>
<keyword evidence="3" id="KW-0378">Hydrolase</keyword>
<dbReference type="CDD" id="cd16147">
    <property type="entry name" value="G6S"/>
    <property type="match status" value="1"/>
</dbReference>
<dbReference type="Pfam" id="PF00884">
    <property type="entry name" value="Sulfatase"/>
    <property type="match status" value="1"/>
</dbReference>
<accession>A0A4Q4ZK72</accession>
<keyword evidence="8" id="KW-1185">Reference proteome</keyword>
<comment type="caution">
    <text evidence="7">The sequence shown here is derived from an EMBL/GenBank/DDBJ whole genome shotgun (WGS) entry which is preliminary data.</text>
</comment>
<dbReference type="PROSITE" id="PS00149">
    <property type="entry name" value="SULFATASE_2"/>
    <property type="match status" value="1"/>
</dbReference>
<evidence type="ECO:0000313" key="8">
    <source>
        <dbReference type="Proteomes" id="UP000295198"/>
    </source>
</evidence>
<dbReference type="OrthoDB" id="9777306at2"/>
<proteinExistence type="inferred from homology"/>
<organism evidence="7 8">
    <name type="scientific">Nocardioides guangzhouensis</name>
    <dbReference type="NCBI Taxonomy" id="2497878"/>
    <lineage>
        <taxon>Bacteria</taxon>
        <taxon>Bacillati</taxon>
        <taxon>Actinomycetota</taxon>
        <taxon>Actinomycetes</taxon>
        <taxon>Propionibacteriales</taxon>
        <taxon>Nocardioidaceae</taxon>
        <taxon>Nocardioides</taxon>
    </lineage>
</organism>
<evidence type="ECO:0000256" key="1">
    <source>
        <dbReference type="ARBA" id="ARBA00008779"/>
    </source>
</evidence>
<evidence type="ECO:0000259" key="6">
    <source>
        <dbReference type="Pfam" id="PF00884"/>
    </source>
</evidence>
<dbReference type="PANTHER" id="PTHR43108:SF8">
    <property type="entry name" value="SD21168P"/>
    <property type="match status" value="1"/>
</dbReference>